<reference evidence="7 8" key="1">
    <citation type="submission" date="2020-11" db="EMBL/GenBank/DDBJ databases">
        <authorList>
            <person name="Wallbank WR R."/>
            <person name="Pardo Diaz C."/>
            <person name="Kozak K."/>
            <person name="Martin S."/>
            <person name="Jiggins C."/>
            <person name="Moest M."/>
            <person name="Warren A I."/>
            <person name="Generalovic N T."/>
            <person name="Byers J.R.P. K."/>
            <person name="Montejo-Kovacevich G."/>
            <person name="Yen C E."/>
        </authorList>
    </citation>
    <scope>NUCLEOTIDE SEQUENCE [LARGE SCALE GENOMIC DNA]</scope>
</reference>
<evidence type="ECO:0000313" key="8">
    <source>
        <dbReference type="Proteomes" id="UP000594454"/>
    </source>
</evidence>
<keyword evidence="3" id="KW-1133">Transmembrane helix</keyword>
<comment type="subcellular location">
    <subcellularLocation>
        <location evidence="6">Nucleus outer membrane</location>
        <topology evidence="6">Single-pass membrane protein</topology>
    </subcellularLocation>
</comment>
<dbReference type="SUPFAM" id="SSF53474">
    <property type="entry name" value="alpha/beta-Hydrolases"/>
    <property type="match status" value="1"/>
</dbReference>
<keyword evidence="2" id="KW-0812">Transmembrane</keyword>
<evidence type="ECO:0000256" key="1">
    <source>
        <dbReference type="ARBA" id="ARBA00007387"/>
    </source>
</evidence>
<dbReference type="InParanoid" id="A0A7R8URI0"/>
<name>A0A7R8URI0_HERIL</name>
<evidence type="ECO:0000256" key="6">
    <source>
        <dbReference type="ARBA" id="ARBA00034303"/>
    </source>
</evidence>
<dbReference type="AlphaFoldDB" id="A0A7R8URI0"/>
<gene>
    <name evidence="7" type="ORF">HERILL_LOCUS8533</name>
</gene>
<dbReference type="GO" id="GO:0005640">
    <property type="term" value="C:nuclear outer membrane"/>
    <property type="evidence" value="ECO:0007669"/>
    <property type="project" value="UniProtKB-SubCell"/>
</dbReference>
<keyword evidence="5" id="KW-0539">Nucleus</keyword>
<dbReference type="Proteomes" id="UP000594454">
    <property type="component" value="Chromosome 3"/>
</dbReference>
<dbReference type="PANTHER" id="PTHR12265">
    <property type="entry name" value="TRANSMEMBRANE PROTEIN 53"/>
    <property type="match status" value="1"/>
</dbReference>
<evidence type="ECO:0008006" key="9">
    <source>
        <dbReference type="Google" id="ProtNLM"/>
    </source>
</evidence>
<protein>
    <recommendedName>
        <fullName evidence="9">Transmembrane protein 53</fullName>
    </recommendedName>
</protein>
<comment type="similarity">
    <text evidence="1">Belongs to the TMEM53 family.</text>
</comment>
<dbReference type="OrthoDB" id="77878at2759"/>
<evidence type="ECO:0000256" key="3">
    <source>
        <dbReference type="ARBA" id="ARBA00022989"/>
    </source>
</evidence>
<dbReference type="Gene3D" id="3.40.50.1820">
    <property type="entry name" value="alpha/beta hydrolase"/>
    <property type="match status" value="1"/>
</dbReference>
<accession>A0A7R8URI0</accession>
<dbReference type="PANTHER" id="PTHR12265:SF30">
    <property type="entry name" value="TRANSMEMBRANE PROTEIN 53"/>
    <property type="match status" value="1"/>
</dbReference>
<evidence type="ECO:0000256" key="4">
    <source>
        <dbReference type="ARBA" id="ARBA00023136"/>
    </source>
</evidence>
<dbReference type="OMA" id="VECLFWR"/>
<dbReference type="FunCoup" id="A0A7R8URI0">
    <property type="interactions" value="66"/>
</dbReference>
<keyword evidence="4" id="KW-0472">Membrane</keyword>
<sequence length="348" mass="39623">MTSSSHLGGRPAGGSFGSGYTSRRTAGNSLSAANNAALIPSNVLSSSSAGLPAHLDDSLEYFIKFPTPNFRNREANELESGAESDFVFVYNETNVPIVMLLGWAGCQDRYLMKYSKIYEDRGLITVRYTAPVETLFWKRSAMKPIGEKILKLIYDMNFDSHPLIFHIFSNGGAYLYQHISLAVKNHHRPIQVRGMIFDSAPGERRILGLYRAVSAIYGREKKKCNCLTAWFLTVTLTVMWFVEESYYAFKSLFVSSERIQTNPFHELKNDLTDCPQLFLYSKGDNVIPYKDVEKFAQHRQQLGTDITKVCFEDAEHVKIYTKYPQQYIHCICKFINSCLSYRGSTKYD</sequence>
<evidence type="ECO:0000256" key="5">
    <source>
        <dbReference type="ARBA" id="ARBA00023242"/>
    </source>
</evidence>
<keyword evidence="8" id="KW-1185">Reference proteome</keyword>
<evidence type="ECO:0000256" key="2">
    <source>
        <dbReference type="ARBA" id="ARBA00022692"/>
    </source>
</evidence>
<evidence type="ECO:0000313" key="7">
    <source>
        <dbReference type="EMBL" id="CAD7085709.1"/>
    </source>
</evidence>
<proteinExistence type="inferred from homology"/>
<organism evidence="7 8">
    <name type="scientific">Hermetia illucens</name>
    <name type="common">Black soldier fly</name>
    <dbReference type="NCBI Taxonomy" id="343691"/>
    <lineage>
        <taxon>Eukaryota</taxon>
        <taxon>Metazoa</taxon>
        <taxon>Ecdysozoa</taxon>
        <taxon>Arthropoda</taxon>
        <taxon>Hexapoda</taxon>
        <taxon>Insecta</taxon>
        <taxon>Pterygota</taxon>
        <taxon>Neoptera</taxon>
        <taxon>Endopterygota</taxon>
        <taxon>Diptera</taxon>
        <taxon>Brachycera</taxon>
        <taxon>Stratiomyomorpha</taxon>
        <taxon>Stratiomyidae</taxon>
        <taxon>Hermetiinae</taxon>
        <taxon>Hermetia</taxon>
    </lineage>
</organism>
<dbReference type="Pfam" id="PF05705">
    <property type="entry name" value="DUF829"/>
    <property type="match status" value="1"/>
</dbReference>
<dbReference type="EMBL" id="LR899011">
    <property type="protein sequence ID" value="CAD7085709.1"/>
    <property type="molecule type" value="Genomic_DNA"/>
</dbReference>
<dbReference type="InterPro" id="IPR029058">
    <property type="entry name" value="AB_hydrolase_fold"/>
</dbReference>
<dbReference type="InterPro" id="IPR008547">
    <property type="entry name" value="DUF829_TMEM53"/>
</dbReference>